<dbReference type="GO" id="GO:0005886">
    <property type="term" value="C:plasma membrane"/>
    <property type="evidence" value="ECO:0007669"/>
    <property type="project" value="UniProtKB-SubCell"/>
</dbReference>
<proteinExistence type="inferred from homology"/>
<evidence type="ECO:0000256" key="2">
    <source>
        <dbReference type="ARBA" id="ARBA00007755"/>
    </source>
</evidence>
<feature type="transmembrane region" description="Helical" evidence="7">
    <location>
        <begin position="432"/>
        <end position="453"/>
    </location>
</feature>
<keyword evidence="6 7" id="KW-0472">Membrane</keyword>
<feature type="transmembrane region" description="Helical" evidence="7">
    <location>
        <begin position="187"/>
        <end position="204"/>
    </location>
</feature>
<comment type="similarity">
    <text evidence="2">Belongs to the peptide transporter carbon starvation (CstA) (TC 2.A.114) family.</text>
</comment>
<keyword evidence="10" id="KW-1185">Reference proteome</keyword>
<comment type="subcellular location">
    <subcellularLocation>
        <location evidence="1">Cell membrane</location>
        <topology evidence="1">Multi-pass membrane protein</topology>
    </subcellularLocation>
</comment>
<dbReference type="AlphaFoldDB" id="A0A432YJW0"/>
<evidence type="ECO:0000259" key="8">
    <source>
        <dbReference type="Pfam" id="PF02554"/>
    </source>
</evidence>
<dbReference type="GO" id="GO:0009267">
    <property type="term" value="P:cellular response to starvation"/>
    <property type="evidence" value="ECO:0007669"/>
    <property type="project" value="InterPro"/>
</dbReference>
<dbReference type="Pfam" id="PF02554">
    <property type="entry name" value="CstA"/>
    <property type="match status" value="2"/>
</dbReference>
<dbReference type="InterPro" id="IPR003706">
    <property type="entry name" value="CstA_N"/>
</dbReference>
<dbReference type="OrthoDB" id="9761224at2"/>
<dbReference type="InterPro" id="IPR051605">
    <property type="entry name" value="CstA"/>
</dbReference>
<keyword evidence="4 7" id="KW-0812">Transmembrane</keyword>
<feature type="transmembrane region" description="Helical" evidence="7">
    <location>
        <begin position="86"/>
        <end position="109"/>
    </location>
</feature>
<dbReference type="RefSeq" id="WP_126758765.1">
    <property type="nucleotide sequence ID" value="NZ_PIPZ01000001.1"/>
</dbReference>
<feature type="transmembrane region" description="Helical" evidence="7">
    <location>
        <begin position="290"/>
        <end position="314"/>
    </location>
</feature>
<dbReference type="Proteomes" id="UP000288127">
    <property type="component" value="Unassembled WGS sequence"/>
</dbReference>
<gene>
    <name evidence="9" type="ORF">CWI76_02380</name>
</gene>
<dbReference type="EMBL" id="PIPZ01000001">
    <property type="protein sequence ID" value="RUO61135.1"/>
    <property type="molecule type" value="Genomic_DNA"/>
</dbReference>
<accession>A0A432YJW0</accession>
<feature type="transmembrane region" description="Helical" evidence="7">
    <location>
        <begin position="522"/>
        <end position="546"/>
    </location>
</feature>
<feature type="transmembrane region" description="Helical" evidence="7">
    <location>
        <begin position="130"/>
        <end position="156"/>
    </location>
</feature>
<dbReference type="PANTHER" id="PTHR30252:SF0">
    <property type="entry name" value="PEPTIDE TRANSPORTER CSTA"/>
    <property type="match status" value="1"/>
</dbReference>
<evidence type="ECO:0000256" key="7">
    <source>
        <dbReference type="SAM" id="Phobius"/>
    </source>
</evidence>
<feature type="transmembrane region" description="Helical" evidence="7">
    <location>
        <begin position="393"/>
        <end position="412"/>
    </location>
</feature>
<feature type="transmembrane region" description="Helical" evidence="7">
    <location>
        <begin position="162"/>
        <end position="180"/>
    </location>
</feature>
<evidence type="ECO:0000256" key="3">
    <source>
        <dbReference type="ARBA" id="ARBA00022475"/>
    </source>
</evidence>
<feature type="transmembrane region" description="Helical" evidence="7">
    <location>
        <begin position="326"/>
        <end position="351"/>
    </location>
</feature>
<name>A0A432YJW0_9GAMM</name>
<feature type="transmembrane region" description="Helical" evidence="7">
    <location>
        <begin position="492"/>
        <end position="516"/>
    </location>
</feature>
<evidence type="ECO:0000256" key="5">
    <source>
        <dbReference type="ARBA" id="ARBA00022989"/>
    </source>
</evidence>
<evidence type="ECO:0000313" key="9">
    <source>
        <dbReference type="EMBL" id="RUO61135.1"/>
    </source>
</evidence>
<organism evidence="9 10">
    <name type="scientific">Pseudidiomarina marina</name>
    <dbReference type="NCBI Taxonomy" id="502366"/>
    <lineage>
        <taxon>Bacteria</taxon>
        <taxon>Pseudomonadati</taxon>
        <taxon>Pseudomonadota</taxon>
        <taxon>Gammaproteobacteria</taxon>
        <taxon>Alteromonadales</taxon>
        <taxon>Idiomarinaceae</taxon>
        <taxon>Pseudidiomarina</taxon>
    </lineage>
</organism>
<feature type="domain" description="CstA N-terminal" evidence="8">
    <location>
        <begin position="2"/>
        <end position="347"/>
    </location>
</feature>
<keyword evidence="3" id="KW-1003">Cell membrane</keyword>
<protein>
    <submittedName>
        <fullName evidence="9">Carbon starvation protein A</fullName>
    </submittedName>
</protein>
<dbReference type="PANTHER" id="PTHR30252">
    <property type="entry name" value="INNER MEMBRANE PEPTIDE TRANSPORTER"/>
    <property type="match status" value="1"/>
</dbReference>
<evidence type="ECO:0000256" key="6">
    <source>
        <dbReference type="ARBA" id="ARBA00023136"/>
    </source>
</evidence>
<comment type="caution">
    <text evidence="9">The sequence shown here is derived from an EMBL/GenBank/DDBJ whole genome shotgun (WGS) entry which is preliminary data.</text>
</comment>
<feature type="domain" description="CstA N-terminal" evidence="8">
    <location>
        <begin position="365"/>
        <end position="508"/>
    </location>
</feature>
<evidence type="ECO:0000256" key="4">
    <source>
        <dbReference type="ARBA" id="ARBA00022692"/>
    </source>
</evidence>
<evidence type="ECO:0000256" key="1">
    <source>
        <dbReference type="ARBA" id="ARBA00004651"/>
    </source>
</evidence>
<feature type="transmembrane region" description="Helical" evidence="7">
    <location>
        <begin position="62"/>
        <end position="80"/>
    </location>
</feature>
<feature type="transmembrane region" description="Helical" evidence="7">
    <location>
        <begin position="256"/>
        <end position="278"/>
    </location>
</feature>
<reference evidence="10" key="1">
    <citation type="journal article" date="2018" name="Front. Microbiol.">
        <title>Genome-Based Analysis Reveals the Taxonomy and Diversity of the Family Idiomarinaceae.</title>
        <authorList>
            <person name="Liu Y."/>
            <person name="Lai Q."/>
            <person name="Shao Z."/>
        </authorList>
    </citation>
    <scope>NUCLEOTIDE SEQUENCE [LARGE SCALE GENOMIC DNA]</scope>
    <source>
        <strain evidence="10">PIM1</strain>
    </source>
</reference>
<feature type="transmembrane region" description="Helical" evidence="7">
    <location>
        <begin position="6"/>
        <end position="26"/>
    </location>
</feature>
<feature type="transmembrane region" description="Helical" evidence="7">
    <location>
        <begin position="459"/>
        <end position="480"/>
    </location>
</feature>
<feature type="transmembrane region" description="Helical" evidence="7">
    <location>
        <begin position="224"/>
        <end position="244"/>
    </location>
</feature>
<evidence type="ECO:0000313" key="10">
    <source>
        <dbReference type="Proteomes" id="UP000288127"/>
    </source>
</evidence>
<keyword evidence="5 7" id="KW-1133">Transmembrane helix</keyword>
<sequence>MNAILLMLLGLGAMFLGYVFYSKFVAEKIFKLDPNFRTPAHEFEDGVDFVPTNKYVLWGHHFTSVAGAAPIIGPAIAVIWGWVPAFLWVVFGTIFFAGVHDAGAIWASNRNKARSIGALTGDVVGKRSQSLFMIVIFLVLLMVNAVFATAISGLLINFPSSVVPVWGAIFVALIIGQFIFRKWMNLGTVSILGVIALYALIYTGPSFPITLPETVFGVSDNAQWIIILFLYAAIASLLPVWMLLQPRDYINGLQLFIGLILVYGAVLISGPELVAPAFNTNTPEGTPSLVPLLFVTIACGAISGFHGLVASGTTSKQLDKETDARFVGYFGAIGEGSLSLATIIAATAGFATLADWQAVYHSFGQGGVSAFVEGGANILNNGIGLDVELSQTLLTVMAVLFAGTTMDTGLRLQRYIFQEWGNIYNIKWMEKAAPATLLAVASCLLLAFGAGGADGAGGLLIWPLFGTTNQLLAGLTLLVITTMLVKLGRPMYVTLVPLLFLLVMTIYALLIQLMGFYQKSDWFLFGLDLVVLVAAIWIALEAAGTLTRLRREIRQSTQSAE</sequence>